<dbReference type="SUPFAM" id="SSF54631">
    <property type="entry name" value="CBS-domain pair"/>
    <property type="match status" value="1"/>
</dbReference>
<dbReference type="InterPro" id="IPR048125">
    <property type="entry name" value="CBS_CbpB"/>
</dbReference>
<dbReference type="PANTHER" id="PTHR48108">
    <property type="entry name" value="CBS DOMAIN-CONTAINING PROTEIN CBSX2, CHLOROPLASTIC"/>
    <property type="match status" value="1"/>
</dbReference>
<dbReference type="InterPro" id="IPR046342">
    <property type="entry name" value="CBS_dom_sf"/>
</dbReference>
<keyword evidence="1" id="KW-0677">Repeat</keyword>
<dbReference type="Gene3D" id="3.10.580.10">
    <property type="entry name" value="CBS-domain"/>
    <property type="match status" value="1"/>
</dbReference>
<reference evidence="4 7" key="1">
    <citation type="submission" date="2022-01" db="EMBL/GenBank/DDBJ databases">
        <title>VMRC isolate genome collection.</title>
        <authorList>
            <person name="France M."/>
            <person name="Rutt L."/>
            <person name="Humphrys M."/>
            <person name="Ravel J."/>
        </authorList>
    </citation>
    <scope>NUCLEOTIDE SEQUENCE</scope>
    <source>
        <strain evidence="5 7">C0030B4</strain>
        <strain evidence="4">C0048A1</strain>
    </source>
</reference>
<accession>A0AAP3DNF4</accession>
<dbReference type="EMBL" id="JAKHPH010000006">
    <property type="protein sequence ID" value="MCZ3667400.1"/>
    <property type="molecule type" value="Genomic_DNA"/>
</dbReference>
<dbReference type="PROSITE" id="PS51371">
    <property type="entry name" value="CBS"/>
    <property type="match status" value="2"/>
</dbReference>
<keyword evidence="2" id="KW-0129">CBS domain</keyword>
<dbReference type="AlphaFoldDB" id="A0AAP3DNF4"/>
<evidence type="ECO:0000256" key="2">
    <source>
        <dbReference type="PROSITE-ProRule" id="PRU00703"/>
    </source>
</evidence>
<gene>
    <name evidence="5" type="ORF">L2504_07210</name>
    <name evidence="4" type="ORF">L2724_03755</name>
</gene>
<feature type="domain" description="CBS" evidence="3">
    <location>
        <begin position="90"/>
        <end position="145"/>
    </location>
</feature>
<evidence type="ECO:0000313" key="6">
    <source>
        <dbReference type="Proteomes" id="UP001212401"/>
    </source>
</evidence>
<dbReference type="InterPro" id="IPR000644">
    <property type="entry name" value="CBS_dom"/>
</dbReference>
<organism evidence="4 6">
    <name type="scientific">Limosilactobacillus vaginalis</name>
    <dbReference type="NCBI Taxonomy" id="1633"/>
    <lineage>
        <taxon>Bacteria</taxon>
        <taxon>Bacillati</taxon>
        <taxon>Bacillota</taxon>
        <taxon>Bacilli</taxon>
        <taxon>Lactobacillales</taxon>
        <taxon>Lactobacillaceae</taxon>
        <taxon>Limosilactobacillus</taxon>
    </lineage>
</organism>
<dbReference type="Pfam" id="PF00571">
    <property type="entry name" value="CBS"/>
    <property type="match status" value="1"/>
</dbReference>
<comment type="caution">
    <text evidence="4">The sequence shown here is derived from an EMBL/GenBank/DDBJ whole genome shotgun (WGS) entry which is preliminary data.</text>
</comment>
<keyword evidence="7" id="KW-1185">Reference proteome</keyword>
<name>A0AAP3DNF4_9LACO</name>
<sequence>MIEKHLQKLLLQRRGKFMIPASLVATVNVNNSLDHAFLVLTKDRYAKIIVVDNENHYRGQLSLAMITDRLLETERINVNKLNELTVADVMQTNTPVIQDPFDVEENLRLMIDQSFLAVVDHQDQFCGIVTRRELLKAVSYTLHEFGKDYEVMPKKQSDNE</sequence>
<protein>
    <submittedName>
        <fullName evidence="4">CBS domain-containing protein</fullName>
    </submittedName>
</protein>
<dbReference type="RefSeq" id="WP_003717743.1">
    <property type="nucleotide sequence ID" value="NZ_CAJFIS010000038.1"/>
</dbReference>
<dbReference type="Proteomes" id="UP001527392">
    <property type="component" value="Unassembled WGS sequence"/>
</dbReference>
<dbReference type="CDD" id="cd04643">
    <property type="entry name" value="CBS_pair_bac"/>
    <property type="match status" value="1"/>
</dbReference>
<dbReference type="NCBIfam" id="NF041630">
    <property type="entry name" value="CBS_CbpB"/>
    <property type="match status" value="1"/>
</dbReference>
<dbReference type="Proteomes" id="UP001212401">
    <property type="component" value="Unassembled WGS sequence"/>
</dbReference>
<proteinExistence type="predicted"/>
<feature type="domain" description="CBS" evidence="3">
    <location>
        <begin position="18"/>
        <end position="76"/>
    </location>
</feature>
<evidence type="ECO:0000256" key="1">
    <source>
        <dbReference type="ARBA" id="ARBA00022737"/>
    </source>
</evidence>
<dbReference type="PANTHER" id="PTHR48108:SF26">
    <property type="entry name" value="CBS DOMAIN-CONTAINING PROTEIN DDB_G0289609"/>
    <property type="match status" value="1"/>
</dbReference>
<evidence type="ECO:0000313" key="5">
    <source>
        <dbReference type="EMBL" id="MCZ3781918.1"/>
    </source>
</evidence>
<evidence type="ECO:0000313" key="4">
    <source>
        <dbReference type="EMBL" id="MCZ3667400.1"/>
    </source>
</evidence>
<dbReference type="InterPro" id="IPR051462">
    <property type="entry name" value="CBS_domain-containing"/>
</dbReference>
<evidence type="ECO:0000259" key="3">
    <source>
        <dbReference type="PROSITE" id="PS51371"/>
    </source>
</evidence>
<dbReference type="EMBL" id="JAKHMS010000018">
    <property type="protein sequence ID" value="MCZ3781918.1"/>
    <property type="molecule type" value="Genomic_DNA"/>
</dbReference>
<evidence type="ECO:0000313" key="7">
    <source>
        <dbReference type="Proteomes" id="UP001527392"/>
    </source>
</evidence>